<dbReference type="GO" id="GO:0000287">
    <property type="term" value="F:magnesium ion binding"/>
    <property type="evidence" value="ECO:0007669"/>
    <property type="project" value="UniProtKB-UniRule"/>
</dbReference>
<keyword evidence="3 7" id="KW-0521">NADP</keyword>
<keyword evidence="7" id="KW-0460">Magnesium</keyword>
<dbReference type="NCBIfam" id="NF003699">
    <property type="entry name" value="PRK05312.1"/>
    <property type="match status" value="1"/>
</dbReference>
<feature type="binding site" evidence="7">
    <location>
        <position position="291"/>
    </location>
    <ligand>
        <name>substrate</name>
    </ligand>
</feature>
<dbReference type="Gene3D" id="3.40.718.10">
    <property type="entry name" value="Isopropylmalate Dehydrogenase"/>
    <property type="match status" value="1"/>
</dbReference>
<comment type="subunit">
    <text evidence="7">Homodimer.</text>
</comment>
<evidence type="ECO:0000313" key="9">
    <source>
        <dbReference type="Proteomes" id="UP000281547"/>
    </source>
</evidence>
<organism evidence="8 9">
    <name type="scientific">Arsenicitalea aurantiaca</name>
    <dbReference type="NCBI Taxonomy" id="1783274"/>
    <lineage>
        <taxon>Bacteria</taxon>
        <taxon>Pseudomonadati</taxon>
        <taxon>Pseudomonadota</taxon>
        <taxon>Alphaproteobacteria</taxon>
        <taxon>Hyphomicrobiales</taxon>
        <taxon>Devosiaceae</taxon>
        <taxon>Arsenicitalea</taxon>
    </lineage>
</organism>
<dbReference type="GO" id="GO:0050570">
    <property type="term" value="F:4-hydroxythreonine-4-phosphate dehydrogenase activity"/>
    <property type="evidence" value="ECO:0007669"/>
    <property type="project" value="UniProtKB-UniRule"/>
</dbReference>
<comment type="pathway">
    <text evidence="7">Cofactor biosynthesis; pyridoxine 5'-phosphate biosynthesis; pyridoxine 5'-phosphate from D-erythrose 4-phosphate: step 4/5.</text>
</comment>
<dbReference type="GO" id="GO:0008270">
    <property type="term" value="F:zinc ion binding"/>
    <property type="evidence" value="ECO:0007669"/>
    <property type="project" value="UniProtKB-UniRule"/>
</dbReference>
<evidence type="ECO:0000256" key="2">
    <source>
        <dbReference type="ARBA" id="ARBA00022723"/>
    </source>
</evidence>
<sequence>MIDDHAAPLAVSMGEPAGIGPDLILRLFSERKGGEVPPFIVYGNAQFLRERASRLGLSIEIVGARPGAAGVIFPHALPVCDVEGDVPDTPGEPQAGSASVVIEAIAAAVADTRAGACRAVVTAPIHKAALYGAGFSHPGHTEYLAALCATDGVTPLPLMMLAHEDLRVVPATIHVPLHEVPKLITTELLIETGRILSRDLAHRFDIAVPRIAFAGLNPHAGEAGTIGLEDRDIIAPAVAALEEEGIAVQGPFPADTLFYPPHWRQHDAIVAMYHDQALIPIKTVAFDSAVNVTLGLPIVRTSPDHGTAFDLAGTGRGSAASFRAALKLADRMAEAGR</sequence>
<feature type="binding site" evidence="7">
    <location>
        <position position="174"/>
    </location>
    <ligand>
        <name>a divalent metal cation</name>
        <dbReference type="ChEBI" id="CHEBI:60240"/>
        <note>ligand shared between dimeric partners</note>
    </ligand>
</feature>
<evidence type="ECO:0000256" key="5">
    <source>
        <dbReference type="ARBA" id="ARBA00023027"/>
    </source>
</evidence>
<dbReference type="PANTHER" id="PTHR30004">
    <property type="entry name" value="4-HYDROXYTHREONINE-4-PHOSPHATE DEHYDROGENASE"/>
    <property type="match status" value="1"/>
</dbReference>
<reference evidence="8 9" key="1">
    <citation type="journal article" date="2016" name="Int. J. Syst. Evol. Microbiol.">
        <title>Arsenicitalea aurantiaca gen. nov., sp. nov., a new member of the family Hyphomicrobiaceae, isolated from high-arsenic sediment.</title>
        <authorList>
            <person name="Mu Y."/>
            <person name="Zhou L."/>
            <person name="Zeng X.C."/>
            <person name="Liu L."/>
            <person name="Pan Y."/>
            <person name="Chen X."/>
            <person name="Wang J."/>
            <person name="Li S."/>
            <person name="Li W.J."/>
            <person name="Wang Y."/>
        </authorList>
    </citation>
    <scope>NUCLEOTIDE SEQUENCE [LARGE SCALE GENOMIC DNA]</scope>
    <source>
        <strain evidence="8 9">42-50</strain>
    </source>
</reference>
<feature type="binding site" evidence="7">
    <location>
        <position position="141"/>
    </location>
    <ligand>
        <name>substrate</name>
    </ligand>
</feature>
<feature type="binding site" evidence="7">
    <location>
        <position position="282"/>
    </location>
    <ligand>
        <name>substrate</name>
    </ligand>
</feature>
<dbReference type="AlphaFoldDB" id="A0A433X391"/>
<keyword evidence="9" id="KW-1185">Reference proteome</keyword>
<feature type="binding site" evidence="7">
    <location>
        <position position="274"/>
    </location>
    <ligand>
        <name>a divalent metal cation</name>
        <dbReference type="ChEBI" id="CHEBI:60240"/>
        <note>ligand shared between dimeric partners</note>
    </ligand>
</feature>
<feature type="binding site" evidence="7">
    <location>
        <position position="219"/>
    </location>
    <ligand>
        <name>a divalent metal cation</name>
        <dbReference type="ChEBI" id="CHEBI:60240"/>
        <note>ligand shared between dimeric partners</note>
    </ligand>
</feature>
<evidence type="ECO:0000256" key="1">
    <source>
        <dbReference type="ARBA" id="ARBA00022490"/>
    </source>
</evidence>
<comment type="similarity">
    <text evidence="7">Belongs to the PdxA family.</text>
</comment>
<dbReference type="InterPro" id="IPR037510">
    <property type="entry name" value="PdxA"/>
</dbReference>
<keyword evidence="7" id="KW-0862">Zinc</keyword>
<dbReference type="Pfam" id="PF04166">
    <property type="entry name" value="PdxA"/>
    <property type="match status" value="1"/>
</dbReference>
<dbReference type="RefSeq" id="WP_127189666.1">
    <property type="nucleotide sequence ID" value="NZ_RZNJ01000007.1"/>
</dbReference>
<dbReference type="PANTHER" id="PTHR30004:SF6">
    <property type="entry name" value="D-THREONATE 4-PHOSPHATE DEHYDROGENASE"/>
    <property type="match status" value="1"/>
</dbReference>
<evidence type="ECO:0000256" key="7">
    <source>
        <dbReference type="HAMAP-Rule" id="MF_00536"/>
    </source>
</evidence>
<comment type="caution">
    <text evidence="8">The sequence shown here is derived from an EMBL/GenBank/DDBJ whole genome shotgun (WGS) entry which is preliminary data.</text>
</comment>
<keyword evidence="2 7" id="KW-0479">Metal-binding</keyword>
<comment type="miscellaneous">
    <text evidence="7">The active site is located at the dimer interface.</text>
</comment>
<comment type="function">
    <text evidence="7">Catalyzes the NAD(P)-dependent oxidation of 4-(phosphooxy)-L-threonine (HTP) into 2-amino-3-oxo-4-(phosphooxy)butyric acid which spontaneously decarboxylates to form 3-amino-2-oxopropyl phosphate (AHAP).</text>
</comment>
<evidence type="ECO:0000313" key="8">
    <source>
        <dbReference type="EMBL" id="RUT28531.1"/>
    </source>
</evidence>
<dbReference type="SUPFAM" id="SSF53659">
    <property type="entry name" value="Isocitrate/Isopropylmalate dehydrogenase-like"/>
    <property type="match status" value="1"/>
</dbReference>
<dbReference type="GO" id="GO:0005737">
    <property type="term" value="C:cytoplasm"/>
    <property type="evidence" value="ECO:0007669"/>
    <property type="project" value="UniProtKB-SubCell"/>
</dbReference>
<proteinExistence type="inferred from homology"/>
<dbReference type="GO" id="GO:0050897">
    <property type="term" value="F:cobalt ion binding"/>
    <property type="evidence" value="ECO:0007669"/>
    <property type="project" value="UniProtKB-UniRule"/>
</dbReference>
<keyword evidence="6 7" id="KW-0664">Pyridoxine biosynthesis</keyword>
<dbReference type="GO" id="GO:0042823">
    <property type="term" value="P:pyridoxal phosphate biosynthetic process"/>
    <property type="evidence" value="ECO:0007669"/>
    <property type="project" value="UniProtKB-UniRule"/>
</dbReference>
<dbReference type="OrthoDB" id="9801783at2"/>
<dbReference type="NCBIfam" id="TIGR00557">
    <property type="entry name" value="pdxA"/>
    <property type="match status" value="1"/>
</dbReference>
<dbReference type="Proteomes" id="UP000281547">
    <property type="component" value="Unassembled WGS sequence"/>
</dbReference>
<gene>
    <name evidence="7 8" type="primary">pdxA</name>
    <name evidence="8" type="ORF">EMQ25_16260</name>
</gene>
<keyword evidence="1 7" id="KW-0963">Cytoplasm</keyword>
<dbReference type="GO" id="GO:0051287">
    <property type="term" value="F:NAD binding"/>
    <property type="evidence" value="ECO:0007669"/>
    <property type="project" value="InterPro"/>
</dbReference>
<feature type="binding site" evidence="7">
    <location>
        <position position="140"/>
    </location>
    <ligand>
        <name>substrate</name>
    </ligand>
</feature>
<comment type="subcellular location">
    <subcellularLocation>
        <location evidence="7">Cytoplasm</location>
    </subcellularLocation>
</comment>
<name>A0A433X391_9HYPH</name>
<keyword evidence="4 7" id="KW-0560">Oxidoreductase</keyword>
<evidence type="ECO:0000256" key="4">
    <source>
        <dbReference type="ARBA" id="ARBA00023002"/>
    </source>
</evidence>
<keyword evidence="5 7" id="KW-0520">NAD</keyword>
<dbReference type="EC" id="1.1.1.262" evidence="7"/>
<dbReference type="HAMAP" id="MF_00536">
    <property type="entry name" value="PdxA"/>
    <property type="match status" value="1"/>
</dbReference>
<dbReference type="InterPro" id="IPR005255">
    <property type="entry name" value="PdxA_fam"/>
</dbReference>
<evidence type="ECO:0000256" key="6">
    <source>
        <dbReference type="ARBA" id="ARBA00023096"/>
    </source>
</evidence>
<dbReference type="EMBL" id="RZNJ01000007">
    <property type="protein sequence ID" value="RUT28531.1"/>
    <property type="molecule type" value="Genomic_DNA"/>
</dbReference>
<comment type="cofactor">
    <cofactor evidence="7">
        <name>Zn(2+)</name>
        <dbReference type="ChEBI" id="CHEBI:29105"/>
    </cofactor>
    <cofactor evidence="7">
        <name>Mg(2+)</name>
        <dbReference type="ChEBI" id="CHEBI:18420"/>
    </cofactor>
    <cofactor evidence="7">
        <name>Co(2+)</name>
        <dbReference type="ChEBI" id="CHEBI:48828"/>
    </cofactor>
    <text evidence="7">Binds 1 divalent metal cation per subunit. Can use ions such as Zn(2+), Mg(2+) or Co(2+).</text>
</comment>
<feature type="binding site" evidence="7">
    <location>
        <position position="300"/>
    </location>
    <ligand>
        <name>substrate</name>
    </ligand>
</feature>
<keyword evidence="7" id="KW-0170">Cobalt</keyword>
<dbReference type="UniPathway" id="UPA00244">
    <property type="reaction ID" value="UER00312"/>
</dbReference>
<protein>
    <recommendedName>
        <fullName evidence="7">4-hydroxythreonine-4-phosphate dehydrogenase</fullName>
        <ecNumber evidence="7">1.1.1.262</ecNumber>
    </recommendedName>
    <alternativeName>
        <fullName evidence="7">4-(phosphohydroxy)-L-threonine dehydrogenase</fullName>
    </alternativeName>
</protein>
<dbReference type="GO" id="GO:0008615">
    <property type="term" value="P:pyridoxine biosynthetic process"/>
    <property type="evidence" value="ECO:0007669"/>
    <property type="project" value="UniProtKB-UniRule"/>
</dbReference>
<comment type="catalytic activity">
    <reaction evidence="7">
        <text>4-(phosphooxy)-L-threonine + NAD(+) = 3-amino-2-oxopropyl phosphate + CO2 + NADH</text>
        <dbReference type="Rhea" id="RHEA:32275"/>
        <dbReference type="ChEBI" id="CHEBI:16526"/>
        <dbReference type="ChEBI" id="CHEBI:57279"/>
        <dbReference type="ChEBI" id="CHEBI:57540"/>
        <dbReference type="ChEBI" id="CHEBI:57945"/>
        <dbReference type="ChEBI" id="CHEBI:58452"/>
        <dbReference type="EC" id="1.1.1.262"/>
    </reaction>
</comment>
<evidence type="ECO:0000256" key="3">
    <source>
        <dbReference type="ARBA" id="ARBA00022857"/>
    </source>
</evidence>
<accession>A0A433X391</accession>